<evidence type="ECO:0000313" key="3">
    <source>
        <dbReference type="EMBL" id="KAI0300993.1"/>
    </source>
</evidence>
<keyword evidence="2" id="KW-0812">Transmembrane</keyword>
<keyword evidence="4" id="KW-1185">Reference proteome</keyword>
<evidence type="ECO:0000256" key="1">
    <source>
        <dbReference type="SAM" id="MobiDB-lite"/>
    </source>
</evidence>
<gene>
    <name evidence="3" type="ORF">B0F90DRAFT_370588</name>
</gene>
<evidence type="ECO:0000313" key="4">
    <source>
        <dbReference type="Proteomes" id="UP001203297"/>
    </source>
</evidence>
<dbReference type="EMBL" id="WTXG01000016">
    <property type="protein sequence ID" value="KAI0300993.1"/>
    <property type="molecule type" value="Genomic_DNA"/>
</dbReference>
<feature type="transmembrane region" description="Helical" evidence="2">
    <location>
        <begin position="121"/>
        <end position="140"/>
    </location>
</feature>
<comment type="caution">
    <text evidence="3">The sequence shown here is derived from an EMBL/GenBank/DDBJ whole genome shotgun (WGS) entry which is preliminary data.</text>
</comment>
<feature type="transmembrane region" description="Helical" evidence="2">
    <location>
        <begin position="80"/>
        <end position="101"/>
    </location>
</feature>
<feature type="region of interest" description="Disordered" evidence="1">
    <location>
        <begin position="250"/>
        <end position="270"/>
    </location>
</feature>
<sequence>MSISVISSRYPGQVVLVSPGLKDIASGPDLIIYFQHLDRKNPTPTLPYELHDHVSADAWAMRIPQLVRLGSRYNYPVLELAWLVLMFIASFAVPAGLHYLILHSLEKKMSHSDAFYQTRFISFAIGIGVTLVFAVPLIVWKSVGQARATKLVKRWEAEDARLRSPGAFVPVWTVKISSSLTSFTRLTITTPYVHMQSYFHPAAYMPSWINGPIDPGASNGFHAAKEGSQKPAMYGEVPLYGNYNGGSGDALPQYNGDGARPYSDEKKVKV</sequence>
<dbReference type="AlphaFoldDB" id="A0AAD4QM84"/>
<name>A0AAD4QM84_9AGAM</name>
<accession>A0AAD4QM84</accession>
<dbReference type="Proteomes" id="UP001203297">
    <property type="component" value="Unassembled WGS sequence"/>
</dbReference>
<reference evidence="3" key="1">
    <citation type="journal article" date="2022" name="New Phytol.">
        <title>Evolutionary transition to the ectomycorrhizal habit in the genomes of a hyperdiverse lineage of mushroom-forming fungi.</title>
        <authorList>
            <person name="Looney B."/>
            <person name="Miyauchi S."/>
            <person name="Morin E."/>
            <person name="Drula E."/>
            <person name="Courty P.E."/>
            <person name="Kohler A."/>
            <person name="Kuo A."/>
            <person name="LaButti K."/>
            <person name="Pangilinan J."/>
            <person name="Lipzen A."/>
            <person name="Riley R."/>
            <person name="Andreopoulos W."/>
            <person name="He G."/>
            <person name="Johnson J."/>
            <person name="Nolan M."/>
            <person name="Tritt A."/>
            <person name="Barry K.W."/>
            <person name="Grigoriev I.V."/>
            <person name="Nagy L.G."/>
            <person name="Hibbett D."/>
            <person name="Henrissat B."/>
            <person name="Matheny P.B."/>
            <person name="Labbe J."/>
            <person name="Martin F.M."/>
        </authorList>
    </citation>
    <scope>NUCLEOTIDE SEQUENCE</scope>
    <source>
        <strain evidence="3">BPL690</strain>
    </source>
</reference>
<protein>
    <submittedName>
        <fullName evidence="3">Uncharacterized protein</fullName>
    </submittedName>
</protein>
<keyword evidence="2" id="KW-0472">Membrane</keyword>
<keyword evidence="2" id="KW-1133">Transmembrane helix</keyword>
<evidence type="ECO:0000256" key="2">
    <source>
        <dbReference type="SAM" id="Phobius"/>
    </source>
</evidence>
<organism evidence="3 4">
    <name type="scientific">Multifurca ochricompacta</name>
    <dbReference type="NCBI Taxonomy" id="376703"/>
    <lineage>
        <taxon>Eukaryota</taxon>
        <taxon>Fungi</taxon>
        <taxon>Dikarya</taxon>
        <taxon>Basidiomycota</taxon>
        <taxon>Agaricomycotina</taxon>
        <taxon>Agaricomycetes</taxon>
        <taxon>Russulales</taxon>
        <taxon>Russulaceae</taxon>
        <taxon>Multifurca</taxon>
    </lineage>
</organism>
<proteinExistence type="predicted"/>